<reference evidence="1 2" key="1">
    <citation type="submission" date="2011-02" db="EMBL/GenBank/DDBJ databases">
        <authorList>
            <person name="Muzny D."/>
            <person name="Qin X."/>
            <person name="Deng J."/>
            <person name="Jiang H."/>
            <person name="Liu Y."/>
            <person name="Qu J."/>
            <person name="Song X.-Z."/>
            <person name="Zhang L."/>
            <person name="Thornton R."/>
            <person name="Coyle M."/>
            <person name="Francisco L."/>
            <person name="Jackson L."/>
            <person name="Javaid M."/>
            <person name="Korchina V."/>
            <person name="Kovar C."/>
            <person name="Mata R."/>
            <person name="Mathew T."/>
            <person name="Ngo R."/>
            <person name="Nguyen L."/>
            <person name="Nguyen N."/>
            <person name="Okwuonu G."/>
            <person name="Ongeri F."/>
            <person name="Pham C."/>
            <person name="Simmons D."/>
            <person name="Wilczek-Boney K."/>
            <person name="Hale W."/>
            <person name="Jakkamsetti A."/>
            <person name="Pham P."/>
            <person name="Ruth R."/>
            <person name="San Lucas F."/>
            <person name="Warren J."/>
            <person name="Zhang J."/>
            <person name="Zhao Z."/>
            <person name="Zhou C."/>
            <person name="Zhu D."/>
            <person name="Lee S."/>
            <person name="Bess C."/>
            <person name="Blankenburg K."/>
            <person name="Forbes L."/>
            <person name="Fu Q."/>
            <person name="Gubbala S."/>
            <person name="Hirani K."/>
            <person name="Jayaseelan J.C."/>
            <person name="Lara F."/>
            <person name="Munidasa M."/>
            <person name="Palculict T."/>
            <person name="Patil S."/>
            <person name="Pu L.-L."/>
            <person name="Saada N."/>
            <person name="Tang L."/>
            <person name="Weissenberger G."/>
            <person name="Zhu Y."/>
            <person name="Hemphill L."/>
            <person name="Shang Y."/>
            <person name="Youmans B."/>
            <person name="Ayvaz T."/>
            <person name="Ross M."/>
            <person name="Santibanez J."/>
            <person name="Aqrawi P."/>
            <person name="Gross S."/>
            <person name="Joshi V."/>
            <person name="Fowler G."/>
            <person name="Nazareth L."/>
            <person name="Reid J."/>
            <person name="Worley K."/>
            <person name="Petrosino J."/>
            <person name="Highlander S."/>
            <person name="Gibbs R."/>
        </authorList>
    </citation>
    <scope>NUCLEOTIDE SEQUENCE [LARGE SCALE GENOMIC DNA]</scope>
    <source>
        <strain evidence="1 2">SK408</strain>
    </source>
</reference>
<dbReference type="AlphaFoldDB" id="F2CEX2"/>
<sequence length="75" mass="9012">MNCTPKVRQEKSNFWGVIFMKLSYEDKIQIYHLRKNGATIKSLSKQFKINQSGIEYLIRLIDRHCQEKYSIFKII</sequence>
<proteinExistence type="predicted"/>
<gene>
    <name evidence="1" type="ORF">HMPREF9391_1111</name>
</gene>
<protein>
    <recommendedName>
        <fullName evidence="3">Transposase</fullName>
    </recommendedName>
</protein>
<accession>F2CEX2</accession>
<comment type="caution">
    <text evidence="1">The sequence shown here is derived from an EMBL/GenBank/DDBJ whole genome shotgun (WGS) entry which is preliminary data.</text>
</comment>
<evidence type="ECO:0008006" key="3">
    <source>
        <dbReference type="Google" id="ProtNLM"/>
    </source>
</evidence>
<dbReference type="InterPro" id="IPR052057">
    <property type="entry name" value="IS150/IS1296_orfA-like"/>
</dbReference>
<dbReference type="PANTHER" id="PTHR33795">
    <property type="entry name" value="INSERTION ELEMENT IS150 PROTEIN INSJ"/>
    <property type="match status" value="1"/>
</dbReference>
<dbReference type="EMBL" id="AFBE01000009">
    <property type="protein sequence ID" value="EGF18722.1"/>
    <property type="molecule type" value="Genomic_DNA"/>
</dbReference>
<organism evidence="1 2">
    <name type="scientific">Streptococcus sanguinis SK408</name>
    <dbReference type="NCBI Taxonomy" id="888818"/>
    <lineage>
        <taxon>Bacteria</taxon>
        <taxon>Bacillati</taxon>
        <taxon>Bacillota</taxon>
        <taxon>Bacilli</taxon>
        <taxon>Lactobacillales</taxon>
        <taxon>Streptococcaceae</taxon>
        <taxon>Streptococcus</taxon>
    </lineage>
</organism>
<dbReference type="PATRIC" id="fig|888818.3.peg.1078"/>
<dbReference type="Proteomes" id="UP000004826">
    <property type="component" value="Unassembled WGS sequence"/>
</dbReference>
<evidence type="ECO:0000313" key="2">
    <source>
        <dbReference type="Proteomes" id="UP000004826"/>
    </source>
</evidence>
<evidence type="ECO:0000313" key="1">
    <source>
        <dbReference type="EMBL" id="EGF18722.1"/>
    </source>
</evidence>
<dbReference type="HOGENOM" id="CLU_027402_27_2_9"/>
<dbReference type="PANTHER" id="PTHR33795:SF1">
    <property type="entry name" value="INSERTION ELEMENT IS150 PROTEIN INSJ"/>
    <property type="match status" value="1"/>
</dbReference>
<name>F2CEX2_STRSA</name>